<dbReference type="PRINTS" id="PR00162">
    <property type="entry name" value="RIESKE"/>
</dbReference>
<keyword evidence="2" id="KW-0479">Metal-binding</keyword>
<dbReference type="Gene3D" id="3.30.9.10">
    <property type="entry name" value="D-Amino Acid Oxidase, subunit A, domain 2"/>
    <property type="match status" value="1"/>
</dbReference>
<evidence type="ECO:0000256" key="5">
    <source>
        <dbReference type="ARBA" id="ARBA00023157"/>
    </source>
</evidence>
<keyword evidence="4" id="KW-0411">Iron-sulfur</keyword>
<keyword evidence="1" id="KW-0001">2Fe-2S</keyword>
<gene>
    <name evidence="7" type="ORF">FLB61_03650</name>
</gene>
<dbReference type="PANTHER" id="PTHR13847">
    <property type="entry name" value="SARCOSINE DEHYDROGENASE-RELATED"/>
    <property type="match status" value="1"/>
</dbReference>
<dbReference type="InterPro" id="IPR006076">
    <property type="entry name" value="FAD-dep_OxRdtase"/>
</dbReference>
<feature type="domain" description="Rieske" evidence="6">
    <location>
        <begin position="397"/>
        <end position="444"/>
    </location>
</feature>
<dbReference type="InterPro" id="IPR036922">
    <property type="entry name" value="Rieske_2Fe-2S_sf"/>
</dbReference>
<dbReference type="EMBL" id="VIRV01000003">
    <property type="protein sequence ID" value="MBY0758202.1"/>
    <property type="molecule type" value="Genomic_DNA"/>
</dbReference>
<proteinExistence type="predicted"/>
<dbReference type="Proteomes" id="UP000779049">
    <property type="component" value="Unassembled WGS sequence"/>
</dbReference>
<dbReference type="RefSeq" id="WP_221919433.1">
    <property type="nucleotide sequence ID" value="NZ_CP173660.1"/>
</dbReference>
<sequence length="444" mass="48993">MESIWKQTYEIASRPPLCGDIRAEAVVIGAGMTGILTAWQLQREGIRTVVLEADRIASGQTGHTTAKITAQHGDILADFVREKGFKTAAKYVRANLAAVKEYERIISGEGISCDFEKTDSYVYGQEEERMKEEAKVSRQLGAPAFFVKDISFPVSHKSAVRFSDQAQFHPLKFADALARSLTIYEKSPVKEVEDHKVITPGGSVAAKHIIFAAHFPFVNFPGMYFARMHQERSYVLAISGAGTIDGMYIGTGKKSYSFRQYGKWILFGGEAHRTGENAEGGKYEKLKRAAEQFFPGCRVEAAWSAQDCMTADKIPFVGTYASSKPGWYVASGFQKWGMTSSMAAAMILRDQICERPNPYADAFAPARFSVGEIGPVGKDTGTAVKQLVSPIFRGGIRCSHLGCRLVWNPDEQTWDCPCHGSRFDRQGRKKEGPAQKGICCKDAQ</sequence>
<dbReference type="PANTHER" id="PTHR13847:SF274">
    <property type="entry name" value="RIESKE 2FE-2S IRON-SULFUR PROTEIN YHFW-RELATED"/>
    <property type="match status" value="1"/>
</dbReference>
<dbReference type="InterPro" id="IPR017941">
    <property type="entry name" value="Rieske_2Fe-2S"/>
</dbReference>
<dbReference type="Gene3D" id="2.102.10.10">
    <property type="entry name" value="Rieske [2Fe-2S] iron-sulphur domain"/>
    <property type="match status" value="1"/>
</dbReference>
<organism evidence="7 8">
    <name type="scientific">Sellimonas caecigallum</name>
    <dbReference type="NCBI Taxonomy" id="2592333"/>
    <lineage>
        <taxon>Bacteria</taxon>
        <taxon>Bacillati</taxon>
        <taxon>Bacillota</taxon>
        <taxon>Clostridia</taxon>
        <taxon>Lachnospirales</taxon>
        <taxon>Lachnospiraceae</taxon>
        <taxon>Sellimonas</taxon>
    </lineage>
</organism>
<evidence type="ECO:0000313" key="7">
    <source>
        <dbReference type="EMBL" id="MBY0758202.1"/>
    </source>
</evidence>
<keyword evidence="8" id="KW-1185">Reference proteome</keyword>
<dbReference type="Pfam" id="PF01266">
    <property type="entry name" value="DAO"/>
    <property type="match status" value="1"/>
</dbReference>
<comment type="caution">
    <text evidence="7">The sequence shown here is derived from an EMBL/GenBank/DDBJ whole genome shotgun (WGS) entry which is preliminary data.</text>
</comment>
<dbReference type="PROSITE" id="PS51296">
    <property type="entry name" value="RIESKE"/>
    <property type="match status" value="1"/>
</dbReference>
<dbReference type="Pfam" id="PF00355">
    <property type="entry name" value="Rieske"/>
    <property type="match status" value="1"/>
</dbReference>
<accession>A0ABS7L5F3</accession>
<dbReference type="SUPFAM" id="SSF50022">
    <property type="entry name" value="ISP domain"/>
    <property type="match status" value="1"/>
</dbReference>
<keyword evidence="3" id="KW-0408">Iron</keyword>
<name>A0ABS7L5F3_9FIRM</name>
<reference evidence="7 8" key="1">
    <citation type="journal article" date="2020" name="New Microbes New Infect">
        <title>Sellimonas caecigallum sp. nov., description and genome sequence of a new member of the Sellimonas genus isolated from the cecum of feral chicken.</title>
        <authorList>
            <person name="Wongkuna S."/>
            <person name="Ghimire S."/>
            <person name="Antony L."/>
            <person name="Chankhamhaengdecha S."/>
            <person name="Janvilisri T."/>
            <person name="Scaria J."/>
        </authorList>
    </citation>
    <scope>NUCLEOTIDE SEQUENCE [LARGE SCALE GENOMIC DNA]</scope>
    <source>
        <strain evidence="7 8">SW451</strain>
    </source>
</reference>
<keyword evidence="5" id="KW-1015">Disulfide bond</keyword>
<evidence type="ECO:0000256" key="1">
    <source>
        <dbReference type="ARBA" id="ARBA00022714"/>
    </source>
</evidence>
<evidence type="ECO:0000259" key="6">
    <source>
        <dbReference type="PROSITE" id="PS51296"/>
    </source>
</evidence>
<dbReference type="SUPFAM" id="SSF51905">
    <property type="entry name" value="FAD/NAD(P)-binding domain"/>
    <property type="match status" value="1"/>
</dbReference>
<dbReference type="InterPro" id="IPR036188">
    <property type="entry name" value="FAD/NAD-bd_sf"/>
</dbReference>
<dbReference type="Gene3D" id="3.50.50.60">
    <property type="entry name" value="FAD/NAD(P)-binding domain"/>
    <property type="match status" value="1"/>
</dbReference>
<evidence type="ECO:0000256" key="4">
    <source>
        <dbReference type="ARBA" id="ARBA00023014"/>
    </source>
</evidence>
<evidence type="ECO:0000256" key="2">
    <source>
        <dbReference type="ARBA" id="ARBA00022723"/>
    </source>
</evidence>
<protein>
    <submittedName>
        <fullName evidence="7">FAD-dependent oxidoreductase</fullName>
    </submittedName>
</protein>
<evidence type="ECO:0000256" key="3">
    <source>
        <dbReference type="ARBA" id="ARBA00023004"/>
    </source>
</evidence>
<evidence type="ECO:0000313" key="8">
    <source>
        <dbReference type="Proteomes" id="UP000779049"/>
    </source>
</evidence>
<dbReference type="InterPro" id="IPR005805">
    <property type="entry name" value="Rieske_Fe-S_prot_C"/>
</dbReference>